<evidence type="ECO:0000256" key="1">
    <source>
        <dbReference type="SAM" id="MobiDB-lite"/>
    </source>
</evidence>
<sequence length="162" mass="18038">LPITEEQLFEVLKDQINGIAFHQETNFLEITLKEPPMTKTLLTEMMTETLKKSISNSTNKTPKIVDQQTITPTASSSKSSITPTNSNNTPAASASQQFYTPMHQSSPYIPVAAVFNQKDITDNHSSTFQNSASQHLFLKENMTIYEAAGWLSEPEQTSLLEL</sequence>
<comment type="caution">
    <text evidence="2">The sequence shown here is derived from an EMBL/GenBank/DDBJ whole genome shotgun (WGS) entry which is preliminary data.</text>
</comment>
<dbReference type="Proteomes" id="UP000789572">
    <property type="component" value="Unassembled WGS sequence"/>
</dbReference>
<feature type="compositionally biased region" description="Low complexity" evidence="1">
    <location>
        <begin position="69"/>
        <end position="93"/>
    </location>
</feature>
<organism evidence="2 3">
    <name type="scientific">Paraglomus occultum</name>
    <dbReference type="NCBI Taxonomy" id="144539"/>
    <lineage>
        <taxon>Eukaryota</taxon>
        <taxon>Fungi</taxon>
        <taxon>Fungi incertae sedis</taxon>
        <taxon>Mucoromycota</taxon>
        <taxon>Glomeromycotina</taxon>
        <taxon>Glomeromycetes</taxon>
        <taxon>Paraglomerales</taxon>
        <taxon>Paraglomeraceae</taxon>
        <taxon>Paraglomus</taxon>
    </lineage>
</organism>
<gene>
    <name evidence="2" type="ORF">POCULU_LOCUS9582</name>
</gene>
<protein>
    <submittedName>
        <fullName evidence="2">4257_t:CDS:1</fullName>
    </submittedName>
</protein>
<dbReference type="AlphaFoldDB" id="A0A9N9DL76"/>
<dbReference type="EMBL" id="CAJVPJ010003723">
    <property type="protein sequence ID" value="CAG8644078.1"/>
    <property type="molecule type" value="Genomic_DNA"/>
</dbReference>
<feature type="region of interest" description="Disordered" evidence="1">
    <location>
        <begin position="53"/>
        <end position="93"/>
    </location>
</feature>
<name>A0A9N9DL76_9GLOM</name>
<evidence type="ECO:0000313" key="3">
    <source>
        <dbReference type="Proteomes" id="UP000789572"/>
    </source>
</evidence>
<feature type="non-terminal residue" evidence="2">
    <location>
        <position position="162"/>
    </location>
</feature>
<keyword evidence="3" id="KW-1185">Reference proteome</keyword>
<evidence type="ECO:0000313" key="2">
    <source>
        <dbReference type="EMBL" id="CAG8644078.1"/>
    </source>
</evidence>
<reference evidence="2" key="1">
    <citation type="submission" date="2021-06" db="EMBL/GenBank/DDBJ databases">
        <authorList>
            <person name="Kallberg Y."/>
            <person name="Tangrot J."/>
            <person name="Rosling A."/>
        </authorList>
    </citation>
    <scope>NUCLEOTIDE SEQUENCE</scope>
    <source>
        <strain evidence="2">IA702</strain>
    </source>
</reference>
<proteinExistence type="predicted"/>
<accession>A0A9N9DL76</accession>